<dbReference type="Pfam" id="PF01885">
    <property type="entry name" value="PTS_2-RNA"/>
    <property type="match status" value="1"/>
</dbReference>
<gene>
    <name evidence="7" type="ORF">PBRASI_LOCUS5920</name>
</gene>
<evidence type="ECO:0000313" key="8">
    <source>
        <dbReference type="Proteomes" id="UP000789739"/>
    </source>
</evidence>
<dbReference type="EC" id="2.7.1.160" evidence="3"/>
<comment type="function">
    <text evidence="1">Catalyzes the last step of tRNA splicing, the transfer of the splice junction 2'-phosphate from ligated tRNA to NAD to produce ADP-ribose 1''-2'' cyclic phosphate.</text>
</comment>
<dbReference type="InterPro" id="IPR002745">
    <property type="entry name" value="Ptrans_KptA/Tpt1"/>
</dbReference>
<evidence type="ECO:0000256" key="4">
    <source>
        <dbReference type="ARBA" id="ARBA00022679"/>
    </source>
</evidence>
<organism evidence="7 8">
    <name type="scientific">Paraglomus brasilianum</name>
    <dbReference type="NCBI Taxonomy" id="144538"/>
    <lineage>
        <taxon>Eukaryota</taxon>
        <taxon>Fungi</taxon>
        <taxon>Fungi incertae sedis</taxon>
        <taxon>Mucoromycota</taxon>
        <taxon>Glomeromycotina</taxon>
        <taxon>Glomeromycetes</taxon>
        <taxon>Paraglomerales</taxon>
        <taxon>Paraglomeraceae</taxon>
        <taxon>Paraglomus</taxon>
    </lineage>
</organism>
<evidence type="ECO:0000313" key="7">
    <source>
        <dbReference type="EMBL" id="CAG8567471.1"/>
    </source>
</evidence>
<keyword evidence="8" id="KW-1185">Reference proteome</keyword>
<feature type="non-terminal residue" evidence="7">
    <location>
        <position position="241"/>
    </location>
</feature>
<evidence type="ECO:0000256" key="1">
    <source>
        <dbReference type="ARBA" id="ARBA00003343"/>
    </source>
</evidence>
<dbReference type="SUPFAM" id="SSF56399">
    <property type="entry name" value="ADP-ribosylation"/>
    <property type="match status" value="1"/>
</dbReference>
<sequence length="241" mass="27585">KGHYDRREGNNKNDLLDIDLSNAYTEPGSKSLEPIVYKKLIKEDQNVRLSKFISYILRHGARKEGITIRSDGYARLDELMKLSQFESISLGKIKNIIKNDAKQRFNLIKEVDHNTGTAMWWVRANQGHSFEVKDLKLENITDPAQISNIFHETHSRNWQSIKSKGLLRMYRNHIHFCGAGNAVSDLFPNSIYYQTDGIEFYKAANNVILTTGRGGVLHPRFFLKVVDKTGKVLYSAEPQGD</sequence>
<comment type="caution">
    <text evidence="7">The sequence shown here is derived from an EMBL/GenBank/DDBJ whole genome shotgun (WGS) entry which is preliminary data.</text>
</comment>
<proteinExistence type="inferred from homology"/>
<evidence type="ECO:0000256" key="5">
    <source>
        <dbReference type="ARBA" id="ARBA00023027"/>
    </source>
</evidence>
<dbReference type="InterPro" id="IPR042081">
    <property type="entry name" value="RNA_2'-PTrans_C"/>
</dbReference>
<keyword evidence="5" id="KW-0520">NAD</keyword>
<protein>
    <recommendedName>
        <fullName evidence="3">2'-phosphotransferase</fullName>
        <ecNumber evidence="3">2.7.1.160</ecNumber>
    </recommendedName>
</protein>
<comment type="similarity">
    <text evidence="2">Belongs to the KptA/TPT1 family.</text>
</comment>
<dbReference type="PANTHER" id="PTHR12684:SF2">
    <property type="entry name" value="TRNA 2'-PHOSPHOTRANSFERASE 1"/>
    <property type="match status" value="1"/>
</dbReference>
<dbReference type="AlphaFoldDB" id="A0A9N9FZS0"/>
<evidence type="ECO:0000256" key="3">
    <source>
        <dbReference type="ARBA" id="ARBA00012007"/>
    </source>
</evidence>
<dbReference type="Gene3D" id="3.20.170.30">
    <property type="match status" value="1"/>
</dbReference>
<dbReference type="Gene3D" id="1.10.10.970">
    <property type="entry name" value="RNA 2'-phosphotransferase, Tpt1/KptA family, N-terminal domain"/>
    <property type="match status" value="1"/>
</dbReference>
<dbReference type="PANTHER" id="PTHR12684">
    <property type="entry name" value="PUTATIVE PHOSPHOTRANSFERASE"/>
    <property type="match status" value="1"/>
</dbReference>
<reference evidence="7" key="1">
    <citation type="submission" date="2021-06" db="EMBL/GenBank/DDBJ databases">
        <authorList>
            <person name="Kallberg Y."/>
            <person name="Tangrot J."/>
            <person name="Rosling A."/>
        </authorList>
    </citation>
    <scope>NUCLEOTIDE SEQUENCE</scope>
    <source>
        <strain evidence="7">BR232B</strain>
    </source>
</reference>
<name>A0A9N9FZS0_9GLOM</name>
<evidence type="ECO:0000256" key="6">
    <source>
        <dbReference type="ARBA" id="ARBA00047949"/>
    </source>
</evidence>
<evidence type="ECO:0000256" key="2">
    <source>
        <dbReference type="ARBA" id="ARBA00009836"/>
    </source>
</evidence>
<comment type="catalytic activity">
    <reaction evidence="6">
        <text>2'-phospho-[ligated tRNA] + NAD(+) = mature tRNA + ADP-alpha-D-ribose 1'',2''-cyclic phosphate + nicotinamide</text>
        <dbReference type="Rhea" id="RHEA:23324"/>
        <dbReference type="Rhea" id="RHEA-COMP:11106"/>
        <dbReference type="Rhea" id="RHEA-COMP:11107"/>
        <dbReference type="ChEBI" id="CHEBI:17154"/>
        <dbReference type="ChEBI" id="CHEBI:57540"/>
        <dbReference type="ChEBI" id="CHEBI:76596"/>
        <dbReference type="ChEBI" id="CHEBI:82883"/>
        <dbReference type="ChEBI" id="CHEBI:85027"/>
        <dbReference type="EC" id="2.7.1.160"/>
    </reaction>
</comment>
<keyword evidence="4" id="KW-0808">Transferase</keyword>
<dbReference type="GO" id="GO:0006388">
    <property type="term" value="P:tRNA splicing, via endonucleolytic cleavage and ligation"/>
    <property type="evidence" value="ECO:0007669"/>
    <property type="project" value="TreeGrafter"/>
</dbReference>
<dbReference type="Proteomes" id="UP000789739">
    <property type="component" value="Unassembled WGS sequence"/>
</dbReference>
<dbReference type="GO" id="GO:0000215">
    <property type="term" value="F:tRNA 2'-phosphotransferase activity"/>
    <property type="evidence" value="ECO:0007669"/>
    <property type="project" value="UniProtKB-EC"/>
</dbReference>
<dbReference type="InterPro" id="IPR042080">
    <property type="entry name" value="RNA_2'-PTrans_N"/>
</dbReference>
<accession>A0A9N9FZS0</accession>
<dbReference type="EMBL" id="CAJVPI010000737">
    <property type="protein sequence ID" value="CAG8567471.1"/>
    <property type="molecule type" value="Genomic_DNA"/>
</dbReference>
<dbReference type="OrthoDB" id="419694at2759"/>